<dbReference type="STRING" id="1230338.MOMA_03625"/>
<dbReference type="SUPFAM" id="SSF55681">
    <property type="entry name" value="Class II aaRS and biotin synthetases"/>
    <property type="match status" value="1"/>
</dbReference>
<dbReference type="EMBL" id="ANIN01000001">
    <property type="protein sequence ID" value="ELA09461.1"/>
    <property type="molecule type" value="Genomic_DNA"/>
</dbReference>
<keyword evidence="1 3" id="KW-0436">Ligase</keyword>
<dbReference type="GO" id="GO:0005737">
    <property type="term" value="C:cytoplasm"/>
    <property type="evidence" value="ECO:0007669"/>
    <property type="project" value="TreeGrafter"/>
</dbReference>
<dbReference type="eggNOG" id="COG0340">
    <property type="taxonomic scope" value="Bacteria"/>
</dbReference>
<evidence type="ECO:0000256" key="1">
    <source>
        <dbReference type="ARBA" id="ARBA00022598"/>
    </source>
</evidence>
<dbReference type="Proteomes" id="UP000023795">
    <property type="component" value="Unassembled WGS sequence"/>
</dbReference>
<dbReference type="Pfam" id="PF03099">
    <property type="entry name" value="BPL_LplA_LipB"/>
    <property type="match status" value="1"/>
</dbReference>
<dbReference type="NCBIfam" id="TIGR00121">
    <property type="entry name" value="birA_ligase"/>
    <property type="match status" value="1"/>
</dbReference>
<dbReference type="InterPro" id="IPR004143">
    <property type="entry name" value="BPL_LPL_catalytic"/>
</dbReference>
<evidence type="ECO:0000313" key="4">
    <source>
        <dbReference type="Proteomes" id="UP000023795"/>
    </source>
</evidence>
<dbReference type="InterPro" id="IPR004408">
    <property type="entry name" value="Biotin_CoA_COase_ligase"/>
</dbReference>
<protein>
    <submittedName>
        <fullName evidence="3">Biotin/lipoate A/B protein ligase</fullName>
    </submittedName>
</protein>
<dbReference type="InterPro" id="IPR045864">
    <property type="entry name" value="aa-tRNA-synth_II/BPL/LPL"/>
</dbReference>
<proteinExistence type="predicted"/>
<comment type="caution">
    <text evidence="3">The sequence shown here is derived from an EMBL/GenBank/DDBJ whole genome shotgun (WGS) entry which is preliminary data.</text>
</comment>
<evidence type="ECO:0000313" key="3">
    <source>
        <dbReference type="EMBL" id="ELA09461.1"/>
    </source>
</evidence>
<feature type="domain" description="BPL/LPL catalytic" evidence="2">
    <location>
        <begin position="25"/>
        <end position="170"/>
    </location>
</feature>
<evidence type="ECO:0000259" key="2">
    <source>
        <dbReference type="Pfam" id="PF03099"/>
    </source>
</evidence>
<dbReference type="Gene3D" id="3.30.930.10">
    <property type="entry name" value="Bira Bifunctional Protein, Domain 2"/>
    <property type="match status" value="1"/>
</dbReference>
<dbReference type="PANTHER" id="PTHR12835">
    <property type="entry name" value="BIOTIN PROTEIN LIGASE"/>
    <property type="match status" value="1"/>
</dbReference>
<accession>L2F9L1</accession>
<dbReference type="GO" id="GO:0004077">
    <property type="term" value="F:biotin--[biotin carboxyl-carrier protein] ligase activity"/>
    <property type="evidence" value="ECO:0007669"/>
    <property type="project" value="InterPro"/>
</dbReference>
<dbReference type="AlphaFoldDB" id="L2F9L1"/>
<organism evidence="3 4">
    <name type="scientific">Moraxella macacae 0408225</name>
    <dbReference type="NCBI Taxonomy" id="1230338"/>
    <lineage>
        <taxon>Bacteria</taxon>
        <taxon>Pseudomonadati</taxon>
        <taxon>Pseudomonadota</taxon>
        <taxon>Gammaproteobacteria</taxon>
        <taxon>Moraxellales</taxon>
        <taxon>Moraxellaceae</taxon>
        <taxon>Moraxella</taxon>
    </lineage>
</organism>
<dbReference type="PATRIC" id="fig|1230338.3.peg.784"/>
<keyword evidence="4" id="KW-1185">Reference proteome</keyword>
<dbReference type="PANTHER" id="PTHR12835:SF5">
    <property type="entry name" value="BIOTIN--PROTEIN LIGASE"/>
    <property type="match status" value="1"/>
</dbReference>
<name>L2F9L1_9GAMM</name>
<sequence length="296" mass="32987">MLNSFFDNHVVSSDFLTPITHVHFDSIDSTNTALIKAVNLGNLPYDLPCLYTAGHQTAGRGQHGRTWVSGVNNVFLTLYVPIKHGEFDLYQLSGLLSLAVGLELTKLPVIQMLNENRDRTSKIGVKWANDIGYFDDTQFKKLAGVLIEPVFRKISGKNNLVGAVIGVGLNVNHAPEIKDGLYQSTCIHDLACVLTANQQFLAKDFYIPMTNQLLKAVQICNHCYDKDYLKSFINYFNENHLLTNKNINIFIQNNMTDVHASGQCIGISENGELLLKNNDTIIPIFAGMAKLKLNEN</sequence>
<gene>
    <name evidence="3" type="ORF">MOMA_03625</name>
</gene>
<dbReference type="RefSeq" id="WP_009767280.1">
    <property type="nucleotide sequence ID" value="NZ_ANIN01000001.1"/>
</dbReference>
<dbReference type="OrthoDB" id="9807064at2"/>
<reference evidence="3 4" key="1">
    <citation type="journal article" date="2013" name="Genome Announc.">
        <title>Genome Sequence of Moraxella macacae 0408225, a Novel Bacterial Species Isolated from a Cynomolgus Macaque with Epistaxis.</title>
        <authorList>
            <person name="Ladner J.T."/>
            <person name="Whitehouse C.A."/>
            <person name="Koroleva G.I."/>
            <person name="Palacios G.F."/>
        </authorList>
    </citation>
    <scope>NUCLEOTIDE SEQUENCE [LARGE SCALE GENOMIC DNA]</scope>
    <source>
        <strain evidence="3 4">0408225</strain>
    </source>
</reference>